<dbReference type="Proteomes" id="UP000799640">
    <property type="component" value="Unassembled WGS sequence"/>
</dbReference>
<accession>A0A6G1I720</accession>
<dbReference type="EMBL" id="ML996688">
    <property type="protein sequence ID" value="KAF2404103.1"/>
    <property type="molecule type" value="Genomic_DNA"/>
</dbReference>
<organism evidence="2 3">
    <name type="scientific">Trichodelitschia bisporula</name>
    <dbReference type="NCBI Taxonomy" id="703511"/>
    <lineage>
        <taxon>Eukaryota</taxon>
        <taxon>Fungi</taxon>
        <taxon>Dikarya</taxon>
        <taxon>Ascomycota</taxon>
        <taxon>Pezizomycotina</taxon>
        <taxon>Dothideomycetes</taxon>
        <taxon>Dothideomycetes incertae sedis</taxon>
        <taxon>Phaeotrichales</taxon>
        <taxon>Phaeotrichaceae</taxon>
        <taxon>Trichodelitschia</taxon>
    </lineage>
</organism>
<gene>
    <name evidence="2" type="ORF">EJ06DRAFT_188148</name>
</gene>
<protein>
    <submittedName>
        <fullName evidence="2">Uncharacterized protein</fullName>
    </submittedName>
</protein>
<evidence type="ECO:0000313" key="3">
    <source>
        <dbReference type="Proteomes" id="UP000799640"/>
    </source>
</evidence>
<keyword evidence="3" id="KW-1185">Reference proteome</keyword>
<evidence type="ECO:0000313" key="2">
    <source>
        <dbReference type="EMBL" id="KAF2404103.1"/>
    </source>
</evidence>
<name>A0A6G1I720_9PEZI</name>
<reference evidence="2" key="1">
    <citation type="journal article" date="2020" name="Stud. Mycol.">
        <title>101 Dothideomycetes genomes: a test case for predicting lifestyles and emergence of pathogens.</title>
        <authorList>
            <person name="Haridas S."/>
            <person name="Albert R."/>
            <person name="Binder M."/>
            <person name="Bloem J."/>
            <person name="Labutti K."/>
            <person name="Salamov A."/>
            <person name="Andreopoulos B."/>
            <person name="Baker S."/>
            <person name="Barry K."/>
            <person name="Bills G."/>
            <person name="Bluhm B."/>
            <person name="Cannon C."/>
            <person name="Castanera R."/>
            <person name="Culley D."/>
            <person name="Daum C."/>
            <person name="Ezra D."/>
            <person name="Gonzalez J."/>
            <person name="Henrissat B."/>
            <person name="Kuo A."/>
            <person name="Liang C."/>
            <person name="Lipzen A."/>
            <person name="Lutzoni F."/>
            <person name="Magnuson J."/>
            <person name="Mondo S."/>
            <person name="Nolan M."/>
            <person name="Ohm R."/>
            <person name="Pangilinan J."/>
            <person name="Park H.-J."/>
            <person name="Ramirez L."/>
            <person name="Alfaro M."/>
            <person name="Sun H."/>
            <person name="Tritt A."/>
            <person name="Yoshinaga Y."/>
            <person name="Zwiers L.-H."/>
            <person name="Turgeon B."/>
            <person name="Goodwin S."/>
            <person name="Spatafora J."/>
            <person name="Crous P."/>
            <person name="Grigoriev I."/>
        </authorList>
    </citation>
    <scope>NUCLEOTIDE SEQUENCE</scope>
    <source>
        <strain evidence="2">CBS 262.69</strain>
    </source>
</reference>
<feature type="region of interest" description="Disordered" evidence="1">
    <location>
        <begin position="49"/>
        <end position="128"/>
    </location>
</feature>
<evidence type="ECO:0000256" key="1">
    <source>
        <dbReference type="SAM" id="MobiDB-lite"/>
    </source>
</evidence>
<dbReference type="AlphaFoldDB" id="A0A6G1I720"/>
<proteinExistence type="predicted"/>
<sequence length="128" mass="14496">MRPEERRRSSRASPLWQGRKYGSGAVLTWIRRIVWLADCRELRTPARCHDMTSNHSARPPKPLHLLPHAPGPIPRHGSRAGEAPGGSMRTPGAEMKPPVPSRAESPHHSSRHQRCANRSIPHPIYQYR</sequence>